<accession>A0ACC0CBE6</accession>
<organism evidence="1 2">
    <name type="scientific">Catharanthus roseus</name>
    <name type="common">Madagascar periwinkle</name>
    <name type="synonym">Vinca rosea</name>
    <dbReference type="NCBI Taxonomy" id="4058"/>
    <lineage>
        <taxon>Eukaryota</taxon>
        <taxon>Viridiplantae</taxon>
        <taxon>Streptophyta</taxon>
        <taxon>Embryophyta</taxon>
        <taxon>Tracheophyta</taxon>
        <taxon>Spermatophyta</taxon>
        <taxon>Magnoliopsida</taxon>
        <taxon>eudicotyledons</taxon>
        <taxon>Gunneridae</taxon>
        <taxon>Pentapetalae</taxon>
        <taxon>asterids</taxon>
        <taxon>lamiids</taxon>
        <taxon>Gentianales</taxon>
        <taxon>Apocynaceae</taxon>
        <taxon>Rauvolfioideae</taxon>
        <taxon>Vinceae</taxon>
        <taxon>Catharanthinae</taxon>
        <taxon>Catharanthus</taxon>
    </lineage>
</organism>
<proteinExistence type="predicted"/>
<name>A0ACC0CBE6_CATRO</name>
<comment type="caution">
    <text evidence="1">The sequence shown here is derived from an EMBL/GenBank/DDBJ whole genome shotgun (WGS) entry which is preliminary data.</text>
</comment>
<evidence type="ECO:0000313" key="2">
    <source>
        <dbReference type="Proteomes" id="UP001060085"/>
    </source>
</evidence>
<sequence>MEIIGILWARRRMGFNSDTDTAHEWGMVLKEIKSKKGWWLEAFRRLPMSARAHASAEIPNPGHFSFLQRVIVFVSLARRDCHWLFCLNASTQLQFNRLPHPTTANSPFPCDYRNPTMM</sequence>
<protein>
    <submittedName>
        <fullName evidence="1">Uncharacterized protein</fullName>
    </submittedName>
</protein>
<keyword evidence="2" id="KW-1185">Reference proteome</keyword>
<gene>
    <name evidence="1" type="ORF">M9H77_03474</name>
</gene>
<dbReference type="Proteomes" id="UP001060085">
    <property type="component" value="Linkage Group LG01"/>
</dbReference>
<reference evidence="2" key="1">
    <citation type="journal article" date="2023" name="Nat. Plants">
        <title>Single-cell RNA sequencing provides a high-resolution roadmap for understanding the multicellular compartmentation of specialized metabolism.</title>
        <authorList>
            <person name="Sun S."/>
            <person name="Shen X."/>
            <person name="Li Y."/>
            <person name="Li Y."/>
            <person name="Wang S."/>
            <person name="Li R."/>
            <person name="Zhang H."/>
            <person name="Shen G."/>
            <person name="Guo B."/>
            <person name="Wei J."/>
            <person name="Xu J."/>
            <person name="St-Pierre B."/>
            <person name="Chen S."/>
            <person name="Sun C."/>
        </authorList>
    </citation>
    <scope>NUCLEOTIDE SEQUENCE [LARGE SCALE GENOMIC DNA]</scope>
</reference>
<dbReference type="EMBL" id="CM044701">
    <property type="protein sequence ID" value="KAI5682246.1"/>
    <property type="molecule type" value="Genomic_DNA"/>
</dbReference>
<evidence type="ECO:0000313" key="1">
    <source>
        <dbReference type="EMBL" id="KAI5682246.1"/>
    </source>
</evidence>